<feature type="domain" description="Carbohydrate kinase FGGY C-terminal" evidence="6">
    <location>
        <begin position="253"/>
        <end position="443"/>
    </location>
</feature>
<dbReference type="GO" id="GO:0005975">
    <property type="term" value="P:carbohydrate metabolic process"/>
    <property type="evidence" value="ECO:0007669"/>
    <property type="project" value="InterPro"/>
</dbReference>
<accession>A0A975F4L0</accession>
<comment type="similarity">
    <text evidence="1 4">Belongs to the FGGY kinase family.</text>
</comment>
<gene>
    <name evidence="7" type="ORF">HRQ91_09090</name>
</gene>
<dbReference type="Pfam" id="PF02782">
    <property type="entry name" value="FGGY_C"/>
    <property type="match status" value="1"/>
</dbReference>
<dbReference type="RefSeq" id="WP_210119251.1">
    <property type="nucleotide sequence ID" value="NZ_CP054142.1"/>
</dbReference>
<name>A0A975F4L0_9SPIR</name>
<dbReference type="InterPro" id="IPR018485">
    <property type="entry name" value="FGGY_C"/>
</dbReference>
<dbReference type="GO" id="GO:0016773">
    <property type="term" value="F:phosphotransferase activity, alcohol group as acceptor"/>
    <property type="evidence" value="ECO:0007669"/>
    <property type="project" value="InterPro"/>
</dbReference>
<proteinExistence type="inferred from homology"/>
<keyword evidence="8" id="KW-1185">Reference proteome</keyword>
<dbReference type="SUPFAM" id="SSF53067">
    <property type="entry name" value="Actin-like ATPase domain"/>
    <property type="match status" value="2"/>
</dbReference>
<dbReference type="CDD" id="cd07779">
    <property type="entry name" value="ASKHA_NBD_FGGY_YgcE-like"/>
    <property type="match status" value="1"/>
</dbReference>
<protein>
    <recommendedName>
        <fullName evidence="9">Glycerol kinase</fullName>
    </recommendedName>
</protein>
<dbReference type="PANTHER" id="PTHR43095:SF2">
    <property type="entry name" value="GLUCONOKINASE"/>
    <property type="match status" value="1"/>
</dbReference>
<dbReference type="InterPro" id="IPR018484">
    <property type="entry name" value="FGGY_N"/>
</dbReference>
<dbReference type="InterPro" id="IPR043129">
    <property type="entry name" value="ATPase_NBD"/>
</dbReference>
<dbReference type="InterPro" id="IPR018483">
    <property type="entry name" value="Carb_kinase_FGGY_CS"/>
</dbReference>
<evidence type="ECO:0000313" key="8">
    <source>
        <dbReference type="Proteomes" id="UP000671908"/>
    </source>
</evidence>
<sequence>MIVVVDVGTSSLRVSLLDSQGLIVHCSQSKYSLSYPEPDAVEMDMKVFTGALWAALKDSALCAEANALKVEAFAVTAQRSSVIPVDEGGKALDNALMWQDTRSFPICDALKQKKKEIYSITGMSLSTVFSSPKMQWLKENKREIYDRSYKLIGFCEYTVHQLCGAFATDTSIASRTSLFDVAALKWSDSLIDIFGIAKEKLCPVIPVGSVAGFASKRLCELFKLDSDVPVISSGGDQQCAALGQGCTRPGDIMINTGSGAYVLGLVDRPVYSFENGISCNVSALNGKWNVEGSVLSAGKTLDWVNELFFASEAEKNKYENFTRACLASPPGANGMRFSVHFAGRGTPVWDASERGAVFGLSFKNTKNDIARAVMEGIAAAIGECLEYTEKTMESCTKSVRISGGLAKDALFIRMLSAVSKKKLLYSNESESTTLGAWINASLALGKYKTAEDAFGVLNERLETSAFQSSIEECELYGKIASELRLK</sequence>
<evidence type="ECO:0000256" key="1">
    <source>
        <dbReference type="ARBA" id="ARBA00009156"/>
    </source>
</evidence>
<dbReference type="InterPro" id="IPR000577">
    <property type="entry name" value="Carb_kinase_FGGY"/>
</dbReference>
<evidence type="ECO:0000259" key="5">
    <source>
        <dbReference type="Pfam" id="PF00370"/>
    </source>
</evidence>
<dbReference type="PANTHER" id="PTHR43095">
    <property type="entry name" value="SUGAR KINASE"/>
    <property type="match status" value="1"/>
</dbReference>
<evidence type="ECO:0000256" key="2">
    <source>
        <dbReference type="ARBA" id="ARBA00022679"/>
    </source>
</evidence>
<dbReference type="EMBL" id="CP054142">
    <property type="protein sequence ID" value="QTQ14600.1"/>
    <property type="molecule type" value="Genomic_DNA"/>
</dbReference>
<dbReference type="Pfam" id="PF00370">
    <property type="entry name" value="FGGY_N"/>
    <property type="match status" value="1"/>
</dbReference>
<organism evidence="7 8">
    <name type="scientific">Treponema parvum</name>
    <dbReference type="NCBI Taxonomy" id="138851"/>
    <lineage>
        <taxon>Bacteria</taxon>
        <taxon>Pseudomonadati</taxon>
        <taxon>Spirochaetota</taxon>
        <taxon>Spirochaetia</taxon>
        <taxon>Spirochaetales</taxon>
        <taxon>Treponemataceae</taxon>
        <taxon>Treponema</taxon>
    </lineage>
</organism>
<evidence type="ECO:0000256" key="4">
    <source>
        <dbReference type="RuleBase" id="RU003733"/>
    </source>
</evidence>
<feature type="domain" description="Carbohydrate kinase FGGY N-terminal" evidence="5">
    <location>
        <begin position="1"/>
        <end position="243"/>
    </location>
</feature>
<dbReference type="Proteomes" id="UP000671908">
    <property type="component" value="Chromosome"/>
</dbReference>
<keyword evidence="2 4" id="KW-0808">Transferase</keyword>
<dbReference type="GO" id="GO:0016301">
    <property type="term" value="F:kinase activity"/>
    <property type="evidence" value="ECO:0007669"/>
    <property type="project" value="UniProtKB-KW"/>
</dbReference>
<dbReference type="KEGG" id="tpav:HRQ91_09090"/>
<evidence type="ECO:0000259" key="6">
    <source>
        <dbReference type="Pfam" id="PF02782"/>
    </source>
</evidence>
<dbReference type="AlphaFoldDB" id="A0A975F4L0"/>
<reference evidence="7 8" key="1">
    <citation type="journal article" date="2021" name="Microbiol. Resour. Announc.">
        <title>Complete Genome Sequences of Three Human Oral Treponema parvum Isolates.</title>
        <authorList>
            <person name="Zeng H."/>
            <person name="Watt R.M."/>
        </authorList>
    </citation>
    <scope>NUCLEOTIDE SEQUENCE [LARGE SCALE GENOMIC DNA]</scope>
    <source>
        <strain evidence="7 8">ATCC 700770</strain>
    </source>
</reference>
<dbReference type="InterPro" id="IPR050406">
    <property type="entry name" value="FGGY_Carb_Kinase"/>
</dbReference>
<evidence type="ECO:0008006" key="9">
    <source>
        <dbReference type="Google" id="ProtNLM"/>
    </source>
</evidence>
<dbReference type="PIRSF" id="PIRSF000538">
    <property type="entry name" value="GlpK"/>
    <property type="match status" value="1"/>
</dbReference>
<keyword evidence="3 4" id="KW-0418">Kinase</keyword>
<evidence type="ECO:0000313" key="7">
    <source>
        <dbReference type="EMBL" id="QTQ14600.1"/>
    </source>
</evidence>
<dbReference type="PROSITE" id="PS00445">
    <property type="entry name" value="FGGY_KINASES_2"/>
    <property type="match status" value="1"/>
</dbReference>
<evidence type="ECO:0000256" key="3">
    <source>
        <dbReference type="ARBA" id="ARBA00022777"/>
    </source>
</evidence>
<dbReference type="Gene3D" id="3.30.420.40">
    <property type="match status" value="2"/>
</dbReference>